<evidence type="ECO:0000256" key="6">
    <source>
        <dbReference type="HAMAP-Rule" id="MF_01978"/>
    </source>
</evidence>
<comment type="function">
    <text evidence="6">Catalyzes the phosphorylation of D-fructose 6-phosphate, the first committing step of glycolysis. Uses inorganic phosphate (PPi) as phosphoryl donor instead of ATP like common ATP-dependent phosphofructokinases (ATP-PFKs), which renders the reaction reversible, and can thus function both in glycolysis and gluconeogenesis. Consistently, PPi-PFK can replace the enzymes of both the forward (ATP-PFK) and reverse (fructose-bisphosphatase (FBPase)) reactions.</text>
</comment>
<feature type="site" description="Important for catalytic activity and substrate specificity; stabilizes the transition state when the phosphoryl donor is PPi; prevents ATP from binding by mimicking the alpha-phosphate group of ATP" evidence="6">
    <location>
        <position position="110"/>
    </location>
</feature>
<keyword evidence="6" id="KW-0963">Cytoplasm</keyword>
<evidence type="ECO:0000259" key="7">
    <source>
        <dbReference type="Pfam" id="PF00365"/>
    </source>
</evidence>
<comment type="similarity">
    <text evidence="6">Belongs to the phosphofructokinase type A (PFKA) family. PPi-dependent PFK group II subfamily. Clade 'B2' sub-subfamily.</text>
</comment>
<dbReference type="GO" id="GO:0003872">
    <property type="term" value="F:6-phosphofructokinase activity"/>
    <property type="evidence" value="ECO:0007669"/>
    <property type="project" value="UniProtKB-UniRule"/>
</dbReference>
<dbReference type="PRINTS" id="PR00476">
    <property type="entry name" value="PHFRCTKINASE"/>
</dbReference>
<dbReference type="InterPro" id="IPR011404">
    <property type="entry name" value="PPi-PFK"/>
</dbReference>
<comment type="cofactor">
    <cofactor evidence="1 6">
        <name>Mg(2+)</name>
        <dbReference type="ChEBI" id="CHEBI:18420"/>
    </cofactor>
</comment>
<dbReference type="Proteomes" id="UP000278804">
    <property type="component" value="Chromosome"/>
</dbReference>
<dbReference type="KEGG" id="eri:EEI45_04910"/>
<dbReference type="Gene3D" id="3.40.50.450">
    <property type="match status" value="1"/>
</dbReference>
<reference evidence="8 9" key="1">
    <citation type="journal article" date="2020" name="Int. J. Syst. Evol. Microbiol.">
        <title>Description of Erysipelothrix piscisicarius sp. nov., an emergent fish pathogen, and assessment of virulence using a tiger barb (Puntigrus tetrazona) infection model.</title>
        <authorList>
            <person name="Pomaranski E.K."/>
            <person name="Griffin M.J."/>
            <person name="Camus A.C."/>
            <person name="Armwood A.R."/>
            <person name="Shelley J."/>
            <person name="Waldbieser G.C."/>
            <person name="LaFrentz B.R."/>
            <person name="Garcia J.C."/>
            <person name="Yanong R."/>
            <person name="Soto E."/>
        </authorList>
    </citation>
    <scope>NUCLEOTIDE SEQUENCE [LARGE SCALE GENOMIC DNA]</scope>
    <source>
        <strain evidence="8 9">15TAL0474</strain>
    </source>
</reference>
<feature type="binding site" evidence="6">
    <location>
        <begin position="184"/>
        <end position="186"/>
    </location>
    <ligand>
        <name>substrate</name>
    </ligand>
</feature>
<dbReference type="SUPFAM" id="SSF53784">
    <property type="entry name" value="Phosphofructokinase"/>
    <property type="match status" value="1"/>
</dbReference>
<dbReference type="GO" id="GO:0006002">
    <property type="term" value="P:fructose 6-phosphate metabolic process"/>
    <property type="evidence" value="ECO:0007669"/>
    <property type="project" value="InterPro"/>
</dbReference>
<sequence>MAKCLVAQSGGPTSVINATVAGIVKANQLNPIYDVVLGGLHGIEGILEEKFVDLTHMSEDENNVLRQTPSSALGSCRYKLKRENVADFEKLFTILEKHDIRTMFYVGGNDSMDTVYALSQYAEANGHTEFQFVGCPKTVDNDLMVIDHCPGFASAAKFIATTAYQTWLDSTVYTRQDVFILETMGRDAGWLAASACVSGVVDMVVLPELAFDKEAFLKTVQKHIDEKNKCYIVVSEGVRYEDGTYLAAGESKNDTFGHAVLGGAGNALREMILEAGISERAKVQDLSNAQRSHATEQSKVDVDESFKLGMSAHMRSMEPSFTGKMVALKRVEGVEEYDVEFFATDASNVANHVKNFPVEWILPEFAGITQEAHDYIAPLLVGRPVVMFDEKGLPRQVKPFYMR</sequence>
<feature type="binding site" evidence="6">
    <location>
        <position position="109"/>
    </location>
    <ligand>
        <name>Mg(2+)</name>
        <dbReference type="ChEBI" id="CHEBI:18420"/>
        <note>catalytic</note>
    </ligand>
</feature>
<feature type="binding site" evidence="6">
    <location>
        <position position="11"/>
    </location>
    <ligand>
        <name>diphosphate</name>
        <dbReference type="ChEBI" id="CHEBI:33019"/>
    </ligand>
</feature>
<protein>
    <recommendedName>
        <fullName evidence="6">Pyrophosphate--fructose 6-phosphate 1-phosphotransferase</fullName>
        <ecNumber evidence="6">2.7.1.90</ecNumber>
    </recommendedName>
    <alternativeName>
        <fullName evidence="6">6-phosphofructokinase, pyrophosphate dependent</fullName>
    </alternativeName>
    <alternativeName>
        <fullName evidence="6">PPi-dependent phosphofructokinase</fullName>
        <shortName evidence="6">PPi-PFK</shortName>
    </alternativeName>
    <alternativeName>
        <fullName evidence="6">Pyrophosphate-dependent 6-phosphofructose-1-kinase</fullName>
    </alternativeName>
</protein>
<dbReference type="GO" id="GO:0046872">
    <property type="term" value="F:metal ion binding"/>
    <property type="evidence" value="ECO:0007669"/>
    <property type="project" value="UniProtKB-KW"/>
</dbReference>
<feature type="site" description="Important for catalytic activity; stabilizes the transition state when the phosphoryl donor is PPi" evidence="6">
    <location>
        <position position="137"/>
    </location>
</feature>
<keyword evidence="6" id="KW-0324">Glycolysis</keyword>
<dbReference type="InterPro" id="IPR050929">
    <property type="entry name" value="PFKA"/>
</dbReference>
<keyword evidence="2 6" id="KW-0808">Transferase</keyword>
<name>A0A3Q8S2R7_9FIRM</name>
<dbReference type="InterPro" id="IPR035966">
    <property type="entry name" value="PKF_sf"/>
</dbReference>
<organism evidence="8 9">
    <name type="scientific">Erysipelothrix piscisicarius</name>
    <dbReference type="NCBI Taxonomy" id="2485784"/>
    <lineage>
        <taxon>Bacteria</taxon>
        <taxon>Bacillati</taxon>
        <taxon>Bacillota</taxon>
        <taxon>Erysipelotrichia</taxon>
        <taxon>Erysipelotrichales</taxon>
        <taxon>Erysipelotrichaceae</taxon>
        <taxon>Erysipelothrix</taxon>
    </lineage>
</organism>
<evidence type="ECO:0000313" key="9">
    <source>
        <dbReference type="Proteomes" id="UP000278804"/>
    </source>
</evidence>
<dbReference type="EC" id="2.7.1.90" evidence="6"/>
<comment type="caution">
    <text evidence="6">Lacks conserved residue(s) required for the propagation of feature annotation.</text>
</comment>
<dbReference type="PIRSF" id="PIRSF036483">
    <property type="entry name" value="PFK_XF0274"/>
    <property type="match status" value="1"/>
</dbReference>
<proteinExistence type="inferred from homology"/>
<comment type="pathway">
    <text evidence="6">Carbohydrate degradation; glycolysis; D-glyceraldehyde 3-phosphate and glycerone phosphate from D-glucose: step 3/4.</text>
</comment>
<evidence type="ECO:0000256" key="5">
    <source>
        <dbReference type="ARBA" id="ARBA00022842"/>
    </source>
</evidence>
<dbReference type="HAMAP" id="MF_01978">
    <property type="entry name" value="Phosphofructokinase_II_B2"/>
    <property type="match status" value="1"/>
</dbReference>
<dbReference type="RefSeq" id="WP_125164353.1">
    <property type="nucleotide sequence ID" value="NZ_CP034234.1"/>
</dbReference>
<feature type="binding site" evidence="6">
    <location>
        <begin position="138"/>
        <end position="140"/>
    </location>
    <ligand>
        <name>substrate</name>
    </ligand>
</feature>
<dbReference type="AlphaFoldDB" id="A0A3Q8S2R7"/>
<comment type="activity regulation">
    <text evidence="6">Non-allosteric.</text>
</comment>
<dbReference type="InterPro" id="IPR000023">
    <property type="entry name" value="Phosphofructokinase_dom"/>
</dbReference>
<evidence type="ECO:0000256" key="1">
    <source>
        <dbReference type="ARBA" id="ARBA00001946"/>
    </source>
</evidence>
<accession>A0A3Q8S2R7</accession>
<dbReference type="Gene3D" id="3.40.50.460">
    <property type="entry name" value="Phosphofructokinase domain"/>
    <property type="match status" value="1"/>
</dbReference>
<dbReference type="InterPro" id="IPR022953">
    <property type="entry name" value="ATP_PFK"/>
</dbReference>
<evidence type="ECO:0000256" key="3">
    <source>
        <dbReference type="ARBA" id="ARBA00022723"/>
    </source>
</evidence>
<keyword evidence="9" id="KW-1185">Reference proteome</keyword>
<dbReference type="EMBL" id="CP034234">
    <property type="protein sequence ID" value="AZK44173.1"/>
    <property type="molecule type" value="Genomic_DNA"/>
</dbReference>
<dbReference type="NCBIfam" id="NF010675">
    <property type="entry name" value="PRK14072.1"/>
    <property type="match status" value="1"/>
</dbReference>
<feature type="binding site" evidence="6">
    <location>
        <position position="236"/>
    </location>
    <ligand>
        <name>substrate</name>
    </ligand>
</feature>
<evidence type="ECO:0000313" key="8">
    <source>
        <dbReference type="EMBL" id="AZK44173.1"/>
    </source>
</evidence>
<keyword evidence="4 6" id="KW-0418">Kinase</keyword>
<feature type="domain" description="Phosphofructokinase" evidence="7">
    <location>
        <begin position="4"/>
        <end position="294"/>
    </location>
</feature>
<dbReference type="Pfam" id="PF00365">
    <property type="entry name" value="PFK"/>
    <property type="match status" value="1"/>
</dbReference>
<keyword evidence="3 6" id="KW-0479">Metal-binding</keyword>
<comment type="subunit">
    <text evidence="6">Homodimer.</text>
</comment>
<keyword evidence="5 6" id="KW-0460">Magnesium</keyword>
<dbReference type="GO" id="GO:0005737">
    <property type="term" value="C:cytoplasm"/>
    <property type="evidence" value="ECO:0007669"/>
    <property type="project" value="UniProtKB-SubCell"/>
</dbReference>
<dbReference type="UniPathway" id="UPA00109">
    <property type="reaction ID" value="UER00182"/>
</dbReference>
<evidence type="ECO:0000256" key="4">
    <source>
        <dbReference type="ARBA" id="ARBA00022777"/>
    </source>
</evidence>
<dbReference type="GO" id="GO:0047334">
    <property type="term" value="F:diphosphate-fructose-6-phosphate 1-phosphotransferase activity"/>
    <property type="evidence" value="ECO:0007669"/>
    <property type="project" value="UniProtKB-EC"/>
</dbReference>
<comment type="subcellular location">
    <subcellularLocation>
        <location evidence="6">Cytoplasm</location>
    </subcellularLocation>
</comment>
<gene>
    <name evidence="6" type="primary">pfp</name>
    <name evidence="8" type="ORF">EEI45_04910</name>
</gene>
<dbReference type="PANTHER" id="PTHR45770">
    <property type="entry name" value="ATP-DEPENDENT 6-PHOSPHOFRUCTOKINASE 1"/>
    <property type="match status" value="1"/>
</dbReference>
<evidence type="ECO:0000256" key="2">
    <source>
        <dbReference type="ARBA" id="ARBA00022679"/>
    </source>
</evidence>
<comment type="catalytic activity">
    <reaction evidence="6">
        <text>beta-D-fructose 6-phosphate + diphosphate = beta-D-fructose 1,6-bisphosphate + phosphate + H(+)</text>
        <dbReference type="Rhea" id="RHEA:13613"/>
        <dbReference type="ChEBI" id="CHEBI:15378"/>
        <dbReference type="ChEBI" id="CHEBI:32966"/>
        <dbReference type="ChEBI" id="CHEBI:33019"/>
        <dbReference type="ChEBI" id="CHEBI:43474"/>
        <dbReference type="ChEBI" id="CHEBI:57634"/>
        <dbReference type="EC" id="2.7.1.90"/>
    </reaction>
</comment>
<feature type="active site" description="Proton acceptor" evidence="6">
    <location>
        <position position="140"/>
    </location>
</feature>